<evidence type="ECO:0000259" key="1">
    <source>
        <dbReference type="Pfam" id="PF06439"/>
    </source>
</evidence>
<dbReference type="InterPro" id="IPR010496">
    <property type="entry name" value="AL/BT2_dom"/>
</dbReference>
<comment type="caution">
    <text evidence="2">The sequence shown here is derived from an EMBL/GenBank/DDBJ whole genome shotgun (WGS) entry which is preliminary data.</text>
</comment>
<dbReference type="SUPFAM" id="SSF49899">
    <property type="entry name" value="Concanavalin A-like lectins/glucanases"/>
    <property type="match status" value="1"/>
</dbReference>
<evidence type="ECO:0000313" key="2">
    <source>
        <dbReference type="EMBL" id="MCA9729926.1"/>
    </source>
</evidence>
<dbReference type="InterPro" id="IPR013320">
    <property type="entry name" value="ConA-like_dom_sf"/>
</dbReference>
<proteinExistence type="predicted"/>
<evidence type="ECO:0000313" key="3">
    <source>
        <dbReference type="Proteomes" id="UP000697710"/>
    </source>
</evidence>
<dbReference type="Proteomes" id="UP000697710">
    <property type="component" value="Unassembled WGS sequence"/>
</dbReference>
<sequence>YIMIKAYDQCSPANESDASPEGSGSTVCTPCQIDANCVSWAVSGGIDQNLNLELYTTSTSGETLNRLTPSWSSGETLREVWFGRPLVKIWSQDGSAGTDGNVGPVSSGTQLNLDPVQVPNWTTAEDGEPMQLIFGGDIRDVPVTLDFRADQGSCSGAGTGRDAVVFDAFDDGDYSGWTVVGGNWFVSNGELNESLTSGNYIALGSNSNLGDTTIEAKVRASGGSFHSVYLVFRYQDSSNYYLFGVRTDQNKVRCARIQSGSFIQTGVYYTTLADNTWYTLRAVVTGNRIRCYFNCELVIDVTDSGIVSSGKAGVTARNATGRFDDVRIFAAEVLP</sequence>
<reference evidence="2" key="1">
    <citation type="submission" date="2020-04" db="EMBL/GenBank/DDBJ databases">
        <authorList>
            <person name="Zhang T."/>
        </authorList>
    </citation>
    <scope>NUCLEOTIDE SEQUENCE</scope>
    <source>
        <strain evidence="2">HKST-UBA01</strain>
    </source>
</reference>
<protein>
    <submittedName>
        <fullName evidence="2">DUF1080 domain-containing protein</fullName>
    </submittedName>
</protein>
<organism evidence="2 3">
    <name type="scientific">Eiseniibacteriota bacterium</name>
    <dbReference type="NCBI Taxonomy" id="2212470"/>
    <lineage>
        <taxon>Bacteria</taxon>
        <taxon>Candidatus Eiseniibacteriota</taxon>
    </lineage>
</organism>
<dbReference type="AlphaFoldDB" id="A0A956RQQ5"/>
<dbReference type="GO" id="GO:0016787">
    <property type="term" value="F:hydrolase activity"/>
    <property type="evidence" value="ECO:0007669"/>
    <property type="project" value="InterPro"/>
</dbReference>
<feature type="domain" description="3-keto-alpha-glucoside-1,2-lyase/3-keto-2-hydroxy-glucal hydratase" evidence="1">
    <location>
        <begin position="169"/>
        <end position="328"/>
    </location>
</feature>
<gene>
    <name evidence="2" type="ORF">KC729_19740</name>
</gene>
<dbReference type="Pfam" id="PF06439">
    <property type="entry name" value="3keto-disac_hyd"/>
    <property type="match status" value="1"/>
</dbReference>
<name>A0A956RQQ5_UNCEI</name>
<dbReference type="Gene3D" id="2.60.120.560">
    <property type="entry name" value="Exo-inulinase, domain 1"/>
    <property type="match status" value="1"/>
</dbReference>
<feature type="non-terminal residue" evidence="2">
    <location>
        <position position="1"/>
    </location>
</feature>
<dbReference type="EMBL" id="JAGQHR010000902">
    <property type="protein sequence ID" value="MCA9729926.1"/>
    <property type="molecule type" value="Genomic_DNA"/>
</dbReference>
<reference evidence="2" key="2">
    <citation type="journal article" date="2021" name="Microbiome">
        <title>Successional dynamics and alternative stable states in a saline activated sludge microbial community over 9 years.</title>
        <authorList>
            <person name="Wang Y."/>
            <person name="Ye J."/>
            <person name="Ju F."/>
            <person name="Liu L."/>
            <person name="Boyd J.A."/>
            <person name="Deng Y."/>
            <person name="Parks D.H."/>
            <person name="Jiang X."/>
            <person name="Yin X."/>
            <person name="Woodcroft B.J."/>
            <person name="Tyson G.W."/>
            <person name="Hugenholtz P."/>
            <person name="Polz M.F."/>
            <person name="Zhang T."/>
        </authorList>
    </citation>
    <scope>NUCLEOTIDE SEQUENCE</scope>
    <source>
        <strain evidence="2">HKST-UBA01</strain>
    </source>
</reference>
<accession>A0A956RQQ5</accession>